<dbReference type="Gene3D" id="1.20.1250.20">
    <property type="entry name" value="MFS general substrate transporter like domains"/>
    <property type="match status" value="2"/>
</dbReference>
<dbReference type="PATRIC" id="fig|1239307.3.peg.1479"/>
<feature type="transmembrane region" description="Helical" evidence="5">
    <location>
        <begin position="276"/>
        <end position="294"/>
    </location>
</feature>
<evidence type="ECO:0000256" key="3">
    <source>
        <dbReference type="ARBA" id="ARBA00022989"/>
    </source>
</evidence>
<dbReference type="RefSeq" id="WP_148296249.1">
    <property type="nucleotide sequence ID" value="NZ_CP006569.1"/>
</dbReference>
<name>W0HVB2_9GAMM</name>
<accession>W0HVB2</accession>
<dbReference type="PANTHER" id="PTHR23514:SF13">
    <property type="entry name" value="INNER MEMBRANE PROTEIN YBJJ"/>
    <property type="match status" value="1"/>
</dbReference>
<evidence type="ECO:0000256" key="2">
    <source>
        <dbReference type="ARBA" id="ARBA00022692"/>
    </source>
</evidence>
<dbReference type="SUPFAM" id="SSF103473">
    <property type="entry name" value="MFS general substrate transporter"/>
    <property type="match status" value="1"/>
</dbReference>
<dbReference type="CDD" id="cd17393">
    <property type="entry name" value="MFS_MosC_like"/>
    <property type="match status" value="1"/>
</dbReference>
<gene>
    <name evidence="7" type="ORF">Sant_1373</name>
</gene>
<keyword evidence="4 5" id="KW-0472">Membrane</keyword>
<keyword evidence="2 5" id="KW-0812">Transmembrane</keyword>
<feature type="transmembrane region" description="Helical" evidence="5">
    <location>
        <begin position="300"/>
        <end position="320"/>
    </location>
</feature>
<dbReference type="OrthoDB" id="9810941at2"/>
<evidence type="ECO:0000256" key="5">
    <source>
        <dbReference type="SAM" id="Phobius"/>
    </source>
</evidence>
<dbReference type="AlphaFoldDB" id="W0HVB2"/>
<keyword evidence="3 5" id="KW-1133">Transmembrane helix</keyword>
<feature type="domain" description="Major facilitator superfamily (MFS) profile" evidence="6">
    <location>
        <begin position="16"/>
        <end position="384"/>
    </location>
</feature>
<proteinExistence type="predicted"/>
<feature type="transmembrane region" description="Helical" evidence="5">
    <location>
        <begin position="52"/>
        <end position="71"/>
    </location>
</feature>
<dbReference type="PANTHER" id="PTHR23514">
    <property type="entry name" value="BYPASS OF STOP CODON PROTEIN 6"/>
    <property type="match status" value="1"/>
</dbReference>
<feature type="transmembrane region" description="Helical" evidence="5">
    <location>
        <begin position="169"/>
        <end position="191"/>
    </location>
</feature>
<dbReference type="InterPro" id="IPR020846">
    <property type="entry name" value="MFS_dom"/>
</dbReference>
<dbReference type="PROSITE" id="PS50850">
    <property type="entry name" value="MFS"/>
    <property type="match status" value="1"/>
</dbReference>
<feature type="transmembrane region" description="Helical" evidence="5">
    <location>
        <begin position="143"/>
        <end position="163"/>
    </location>
</feature>
<dbReference type="Proteomes" id="UP000019028">
    <property type="component" value="Chromosome"/>
</dbReference>
<evidence type="ECO:0000256" key="4">
    <source>
        <dbReference type="ARBA" id="ARBA00023136"/>
    </source>
</evidence>
<dbReference type="KEGG" id="sod:Sant_1373"/>
<reference evidence="7 8" key="1">
    <citation type="journal article" date="2014" name="Genome Biol. Evol.">
        <title>Genome degeneration and adaptation in a nascent stage of symbiosis.</title>
        <authorList>
            <person name="Oakeson K.F."/>
            <person name="Gil R."/>
            <person name="Clayton A.L."/>
            <person name="Dunn D.M."/>
            <person name="von Niederhausern A.C."/>
            <person name="Hamil C."/>
            <person name="Aoyagi A."/>
            <person name="Duval B."/>
            <person name="Baca A."/>
            <person name="Silva F.J."/>
            <person name="Vallier A."/>
            <person name="Jackson D.G."/>
            <person name="Latorre A."/>
            <person name="Weiss R.B."/>
            <person name="Heddi A."/>
            <person name="Moya A."/>
            <person name="Dale C."/>
        </authorList>
    </citation>
    <scope>NUCLEOTIDE SEQUENCE [LARGE SCALE GENOMIC DNA]</scope>
    <source>
        <strain evidence="7 8">HS1</strain>
    </source>
</reference>
<comment type="subcellular location">
    <subcellularLocation>
        <location evidence="1">Membrane</location>
        <topology evidence="1">Multi-pass membrane protein</topology>
    </subcellularLocation>
</comment>
<sequence length="384" mass="39548">MMTIALPPELHATYPVRVATRVVFFIAGFAMSAWAPLVPFAKARLAINDASLGLLLLCLGIGSLLAMPLAAPWAHRLGCKRPIVAAVCVLGVTLPMLAWLESAPLLALALLLFGAGLGTLDITMNIQAVAVEKASGRAMMSGFHGFFSIGGIAGAGLVSALLACGLTPLASVLVVVAALVILLTMAAGHLVTVAGDNPSAPLFVRPHGRVLAIGLLCFVLFLTEGAMLDWSALFLTHERGMDSASGGLGYALFCISMTLGRLCGDRLINRIGRFRMLMGGSLCAAMGLLLAIAIDVPAVTLLSFLLLGFGAANLVPLLFSAASDQRAMPPHLALAAVSGVGYAGLLTGPALIGFIAQLTSLYVAFGCVAVLLLLVSASARRVTH</sequence>
<feature type="transmembrane region" description="Helical" evidence="5">
    <location>
        <begin position="21"/>
        <end position="40"/>
    </location>
</feature>
<evidence type="ECO:0000313" key="8">
    <source>
        <dbReference type="Proteomes" id="UP000019028"/>
    </source>
</evidence>
<feature type="transmembrane region" description="Helical" evidence="5">
    <location>
        <begin position="361"/>
        <end position="379"/>
    </location>
</feature>
<evidence type="ECO:0000259" key="6">
    <source>
        <dbReference type="PROSITE" id="PS50850"/>
    </source>
</evidence>
<feature type="transmembrane region" description="Helical" evidence="5">
    <location>
        <begin position="106"/>
        <end position="131"/>
    </location>
</feature>
<keyword evidence="8" id="KW-1185">Reference proteome</keyword>
<dbReference type="Pfam" id="PF07690">
    <property type="entry name" value="MFS_1"/>
    <property type="match status" value="1"/>
</dbReference>
<dbReference type="InterPro" id="IPR036259">
    <property type="entry name" value="MFS_trans_sf"/>
</dbReference>
<organism evidence="7 8">
    <name type="scientific">Sodalis praecaptivus</name>
    <dbReference type="NCBI Taxonomy" id="1239307"/>
    <lineage>
        <taxon>Bacteria</taxon>
        <taxon>Pseudomonadati</taxon>
        <taxon>Pseudomonadota</taxon>
        <taxon>Gammaproteobacteria</taxon>
        <taxon>Enterobacterales</taxon>
        <taxon>Bruguierivoracaceae</taxon>
        <taxon>Sodalis</taxon>
    </lineage>
</organism>
<dbReference type="GO" id="GO:0022857">
    <property type="term" value="F:transmembrane transporter activity"/>
    <property type="evidence" value="ECO:0007669"/>
    <property type="project" value="InterPro"/>
</dbReference>
<feature type="transmembrane region" description="Helical" evidence="5">
    <location>
        <begin position="247"/>
        <end position="264"/>
    </location>
</feature>
<dbReference type="EMBL" id="CP006569">
    <property type="protein sequence ID" value="AHF76432.1"/>
    <property type="molecule type" value="Genomic_DNA"/>
</dbReference>
<evidence type="ECO:0000313" key="7">
    <source>
        <dbReference type="EMBL" id="AHF76432.1"/>
    </source>
</evidence>
<dbReference type="GO" id="GO:0016020">
    <property type="term" value="C:membrane"/>
    <property type="evidence" value="ECO:0007669"/>
    <property type="project" value="UniProtKB-SubCell"/>
</dbReference>
<feature type="transmembrane region" description="Helical" evidence="5">
    <location>
        <begin position="332"/>
        <end position="355"/>
    </location>
</feature>
<dbReference type="InterPro" id="IPR051788">
    <property type="entry name" value="MFS_Transporter"/>
</dbReference>
<feature type="transmembrane region" description="Helical" evidence="5">
    <location>
        <begin position="83"/>
        <end position="100"/>
    </location>
</feature>
<evidence type="ECO:0000256" key="1">
    <source>
        <dbReference type="ARBA" id="ARBA00004141"/>
    </source>
</evidence>
<dbReference type="HOGENOM" id="CLU_035309_1_0_6"/>
<dbReference type="InterPro" id="IPR011701">
    <property type="entry name" value="MFS"/>
</dbReference>
<feature type="transmembrane region" description="Helical" evidence="5">
    <location>
        <begin position="211"/>
        <end position="235"/>
    </location>
</feature>
<protein>
    <submittedName>
        <fullName evidence="7">Putative MFS-type transporter</fullName>
    </submittedName>
</protein>